<organism evidence="1 2">
    <name type="scientific">Deinococcus carri</name>
    <dbReference type="NCBI Taxonomy" id="1211323"/>
    <lineage>
        <taxon>Bacteria</taxon>
        <taxon>Thermotogati</taxon>
        <taxon>Deinococcota</taxon>
        <taxon>Deinococci</taxon>
        <taxon>Deinococcales</taxon>
        <taxon>Deinococcaceae</taxon>
        <taxon>Deinococcus</taxon>
    </lineage>
</organism>
<sequence>MHAVRLYRVTAAADANAHTRSIAEVLTSQAHLHVYLGATGAEALGNLKAALAELHAFQHIQGGWEVEYSAGMLERHNRFTGTLLLSTAYRFTLPLPSGVAMEA</sequence>
<dbReference type="Proteomes" id="UP001401887">
    <property type="component" value="Unassembled WGS sequence"/>
</dbReference>
<gene>
    <name evidence="1" type="ORF">Dcar01_02394</name>
</gene>
<evidence type="ECO:0000313" key="2">
    <source>
        <dbReference type="Proteomes" id="UP001401887"/>
    </source>
</evidence>
<dbReference type="RefSeq" id="WP_345465425.1">
    <property type="nucleotide sequence ID" value="NZ_BAABRP010000009.1"/>
</dbReference>
<protein>
    <submittedName>
        <fullName evidence="1">Uncharacterized protein</fullName>
    </submittedName>
</protein>
<evidence type="ECO:0000313" key="1">
    <source>
        <dbReference type="EMBL" id="GAA5513650.1"/>
    </source>
</evidence>
<accession>A0ABP9WB07</accession>
<comment type="caution">
    <text evidence="1">The sequence shown here is derived from an EMBL/GenBank/DDBJ whole genome shotgun (WGS) entry which is preliminary data.</text>
</comment>
<name>A0ABP9WB07_9DEIO</name>
<keyword evidence="2" id="KW-1185">Reference proteome</keyword>
<dbReference type="EMBL" id="BAABRP010000009">
    <property type="protein sequence ID" value="GAA5513650.1"/>
    <property type="molecule type" value="Genomic_DNA"/>
</dbReference>
<proteinExistence type="predicted"/>
<reference evidence="1 2" key="1">
    <citation type="submission" date="2024-02" db="EMBL/GenBank/DDBJ databases">
        <title>Deinococcus carri NBRC 110142.</title>
        <authorList>
            <person name="Ichikawa N."/>
            <person name="Katano-Makiyama Y."/>
            <person name="Hidaka K."/>
        </authorList>
    </citation>
    <scope>NUCLEOTIDE SEQUENCE [LARGE SCALE GENOMIC DNA]</scope>
    <source>
        <strain evidence="1 2">NBRC 110142</strain>
    </source>
</reference>